<dbReference type="Proteomes" id="UP000064920">
    <property type="component" value="Chromosome"/>
</dbReference>
<feature type="binding site" evidence="1">
    <location>
        <position position="133"/>
    </location>
    <ligand>
        <name>substrate</name>
    </ligand>
</feature>
<dbReference type="CDD" id="cd16841">
    <property type="entry name" value="RraA_family"/>
    <property type="match status" value="1"/>
</dbReference>
<dbReference type="GO" id="GO:0046872">
    <property type="term" value="F:metal ion binding"/>
    <property type="evidence" value="ECO:0007669"/>
    <property type="project" value="UniProtKB-KW"/>
</dbReference>
<keyword evidence="3" id="KW-1185">Reference proteome</keyword>
<dbReference type="Pfam" id="PF03737">
    <property type="entry name" value="RraA-like"/>
    <property type="match status" value="1"/>
</dbReference>
<dbReference type="STRING" id="1397108.IMCC12053_330"/>
<dbReference type="NCBIfam" id="NF006093">
    <property type="entry name" value="PRK08245.1"/>
    <property type="match status" value="1"/>
</dbReference>
<keyword evidence="1" id="KW-0479">Metal-binding</keyword>
<comment type="cofactor">
    <cofactor evidence="1">
        <name>Mg(2+)</name>
        <dbReference type="ChEBI" id="CHEBI:18420"/>
    </cofactor>
</comment>
<keyword evidence="1" id="KW-0460">Magnesium</keyword>
<dbReference type="PATRIC" id="fig|1397108.4.peg.344"/>
<dbReference type="GO" id="GO:0032259">
    <property type="term" value="P:methylation"/>
    <property type="evidence" value="ECO:0007669"/>
    <property type="project" value="UniProtKB-KW"/>
</dbReference>
<accession>A0A0N9ZDG5</accession>
<organism evidence="2 3">
    <name type="scientific">Celeribacter marinus</name>
    <dbReference type="NCBI Taxonomy" id="1397108"/>
    <lineage>
        <taxon>Bacteria</taxon>
        <taxon>Pseudomonadati</taxon>
        <taxon>Pseudomonadota</taxon>
        <taxon>Alphaproteobacteria</taxon>
        <taxon>Rhodobacterales</taxon>
        <taxon>Roseobacteraceae</taxon>
        <taxon>Celeribacter</taxon>
    </lineage>
</organism>
<proteinExistence type="predicted"/>
<name>A0A0N9ZDG5_9RHOB</name>
<dbReference type="Gene3D" id="3.50.30.40">
    <property type="entry name" value="Ribonuclease E inhibitor RraA/RraA-like"/>
    <property type="match status" value="1"/>
</dbReference>
<sequence>MPNPQPASALPLNADTLSRLKGISTATVATLLYKKGFKTCYVQGVMPLNPDSPRMVGPAFTLRYIAAREDTDPIEAFRELDHPQRVAIETCPEGHVLVMDCRQDATAASAGSILLTRLQVRGGAGVVTDGGIRDAAGAAKLDMPVFAAKPSAPTNLTKHHAIDIDVPISCGGVAVYPGDIVLGDADGTMVIPRHLANEIADEGAPMEQFEDFVLEEILRGVAVIGLYPPTDPDTLTRFEAWKAAQNA</sequence>
<dbReference type="InterPro" id="IPR036704">
    <property type="entry name" value="RraA/RraA-like_sf"/>
</dbReference>
<dbReference type="InterPro" id="IPR005493">
    <property type="entry name" value="RraA/RraA-like"/>
</dbReference>
<reference evidence="3" key="1">
    <citation type="submission" date="2015-05" db="EMBL/GenBank/DDBJ databases">
        <authorList>
            <person name="Oh H.-M."/>
            <person name="Yang J.-A."/>
            <person name="Cho J.-C."/>
            <person name="Kang I."/>
        </authorList>
    </citation>
    <scope>NUCLEOTIDE SEQUENCE [LARGE SCALE GENOMIC DNA]</scope>
    <source>
        <strain evidence="3">IMCC 12053</strain>
    </source>
</reference>
<feature type="binding site" evidence="1">
    <location>
        <begin position="111"/>
        <end position="114"/>
    </location>
    <ligand>
        <name>substrate</name>
    </ligand>
</feature>
<gene>
    <name evidence="2" type="ORF">IMCC12053_330</name>
</gene>
<feature type="binding site" evidence="1">
    <location>
        <position position="134"/>
    </location>
    <ligand>
        <name>Mg(2+)</name>
        <dbReference type="ChEBI" id="CHEBI:18420"/>
    </ligand>
</feature>
<evidence type="ECO:0000256" key="1">
    <source>
        <dbReference type="PIRSR" id="PIRSR605493-1"/>
    </source>
</evidence>
<dbReference type="AlphaFoldDB" id="A0A0N9ZDG5"/>
<protein>
    <submittedName>
        <fullName evidence="2">Demethylmenaquinone methyltransferase</fullName>
    </submittedName>
</protein>
<evidence type="ECO:0000313" key="2">
    <source>
        <dbReference type="EMBL" id="ALI54280.1"/>
    </source>
</evidence>
<dbReference type="OrthoDB" id="9805307at2"/>
<dbReference type="GO" id="GO:0008168">
    <property type="term" value="F:methyltransferase activity"/>
    <property type="evidence" value="ECO:0007669"/>
    <property type="project" value="UniProtKB-KW"/>
</dbReference>
<keyword evidence="2" id="KW-0808">Transferase</keyword>
<dbReference type="PANTHER" id="PTHR33254:SF16">
    <property type="entry name" value="BLR3842 PROTEIN"/>
    <property type="match status" value="1"/>
</dbReference>
<dbReference type="EMBL" id="CP012023">
    <property type="protein sequence ID" value="ALI54280.1"/>
    <property type="molecule type" value="Genomic_DNA"/>
</dbReference>
<dbReference type="PANTHER" id="PTHR33254">
    <property type="entry name" value="4-HYDROXY-4-METHYL-2-OXOGLUTARATE ALDOLASE 3-RELATED"/>
    <property type="match status" value="1"/>
</dbReference>
<keyword evidence="2" id="KW-0489">Methyltransferase</keyword>
<dbReference type="RefSeq" id="WP_062215074.1">
    <property type="nucleotide sequence ID" value="NZ_CP012023.1"/>
</dbReference>
<evidence type="ECO:0000313" key="3">
    <source>
        <dbReference type="Proteomes" id="UP000064920"/>
    </source>
</evidence>
<dbReference type="SUPFAM" id="SSF89562">
    <property type="entry name" value="RraA-like"/>
    <property type="match status" value="1"/>
</dbReference>
<dbReference type="KEGG" id="cmar:IMCC12053_330"/>